<evidence type="ECO:0000313" key="6">
    <source>
        <dbReference type="EMBL" id="SVE64384.1"/>
    </source>
</evidence>
<accession>A0A383F674</accession>
<feature type="domain" description="Calx-beta" evidence="5">
    <location>
        <begin position="32"/>
        <end position="128"/>
    </location>
</feature>
<sequence length="228" mass="24477">NEYFWLDLYKTYADAESGAYAAFASGGIKDAVAETETDYDYTITSSAGSLTPVEEGGQITFTITRSGTGSASTVYVTTQQSTAKYNSDYTPLSLTLNFAAYETSKTVTVNTLSDSETEDTEYFYLTLYKTLGEKESGDYAAWSSGHIKDVSTETDYDYTVTSSAGASSPVDEGGQITFTVTRSGSGSASTVYVATQQSTAEYNSDYTPLTLTLNFAAYETSKTVTVNT</sequence>
<dbReference type="PANTHER" id="PTHR11878:SF65">
    <property type="entry name" value="NA_CA-EXCHANGE PROTEIN, ISOFORM G"/>
    <property type="match status" value="1"/>
</dbReference>
<keyword evidence="2" id="KW-0677">Repeat</keyword>
<gene>
    <name evidence="6" type="ORF">METZ01_LOCUS517238</name>
</gene>
<dbReference type="InterPro" id="IPR038081">
    <property type="entry name" value="CalX-like_sf"/>
</dbReference>
<reference evidence="6" key="1">
    <citation type="submission" date="2018-05" db="EMBL/GenBank/DDBJ databases">
        <authorList>
            <person name="Lanie J.A."/>
            <person name="Ng W.-L."/>
            <person name="Kazmierczak K.M."/>
            <person name="Andrzejewski T.M."/>
            <person name="Davidsen T.M."/>
            <person name="Wayne K.J."/>
            <person name="Tettelin H."/>
            <person name="Glass J.I."/>
            <person name="Rusch D."/>
            <person name="Podicherti R."/>
            <person name="Tsui H.-C.T."/>
            <person name="Winkler M.E."/>
        </authorList>
    </citation>
    <scope>NUCLEOTIDE SEQUENCE</scope>
</reference>
<evidence type="ECO:0000259" key="5">
    <source>
        <dbReference type="SMART" id="SM00237"/>
    </source>
</evidence>
<keyword evidence="4" id="KW-0406">Ion transport</keyword>
<feature type="non-terminal residue" evidence="6">
    <location>
        <position position="228"/>
    </location>
</feature>
<dbReference type="SMART" id="SM00237">
    <property type="entry name" value="Calx_beta"/>
    <property type="match status" value="1"/>
</dbReference>
<dbReference type="PANTHER" id="PTHR11878">
    <property type="entry name" value="SODIUM/CALCIUM EXCHANGER"/>
    <property type="match status" value="1"/>
</dbReference>
<dbReference type="InterPro" id="IPR003644">
    <property type="entry name" value="Calx_beta"/>
</dbReference>
<dbReference type="GO" id="GO:0007154">
    <property type="term" value="P:cell communication"/>
    <property type="evidence" value="ECO:0007669"/>
    <property type="project" value="InterPro"/>
</dbReference>
<dbReference type="Pfam" id="PF03160">
    <property type="entry name" value="Calx-beta"/>
    <property type="match status" value="2"/>
</dbReference>
<feature type="non-terminal residue" evidence="6">
    <location>
        <position position="1"/>
    </location>
</feature>
<organism evidence="6">
    <name type="scientific">marine metagenome</name>
    <dbReference type="NCBI Taxonomy" id="408172"/>
    <lineage>
        <taxon>unclassified sequences</taxon>
        <taxon>metagenomes</taxon>
        <taxon>ecological metagenomes</taxon>
    </lineage>
</organism>
<evidence type="ECO:0000256" key="1">
    <source>
        <dbReference type="ARBA" id="ARBA00022729"/>
    </source>
</evidence>
<dbReference type="SUPFAM" id="SSF141072">
    <property type="entry name" value="CalX-like"/>
    <property type="match status" value="2"/>
</dbReference>
<evidence type="ECO:0000256" key="3">
    <source>
        <dbReference type="ARBA" id="ARBA00022837"/>
    </source>
</evidence>
<evidence type="ECO:0000256" key="4">
    <source>
        <dbReference type="ARBA" id="ARBA00023065"/>
    </source>
</evidence>
<keyword evidence="4" id="KW-0813">Transport</keyword>
<keyword evidence="3" id="KW-0106">Calcium</keyword>
<keyword evidence="1" id="KW-0732">Signal</keyword>
<dbReference type="Gene3D" id="2.60.40.2030">
    <property type="match status" value="2"/>
</dbReference>
<dbReference type="InterPro" id="IPR051171">
    <property type="entry name" value="CaCA"/>
</dbReference>
<dbReference type="GO" id="GO:0030001">
    <property type="term" value="P:metal ion transport"/>
    <property type="evidence" value="ECO:0007669"/>
    <property type="project" value="TreeGrafter"/>
</dbReference>
<proteinExistence type="predicted"/>
<dbReference type="AlphaFoldDB" id="A0A383F674"/>
<name>A0A383F674_9ZZZZ</name>
<evidence type="ECO:0000256" key="2">
    <source>
        <dbReference type="ARBA" id="ARBA00022737"/>
    </source>
</evidence>
<dbReference type="EMBL" id="UINC01231725">
    <property type="protein sequence ID" value="SVE64384.1"/>
    <property type="molecule type" value="Genomic_DNA"/>
</dbReference>
<dbReference type="GO" id="GO:0016020">
    <property type="term" value="C:membrane"/>
    <property type="evidence" value="ECO:0007669"/>
    <property type="project" value="InterPro"/>
</dbReference>
<protein>
    <recommendedName>
        <fullName evidence="5">Calx-beta domain-containing protein</fullName>
    </recommendedName>
</protein>